<dbReference type="PROSITE" id="PS51257">
    <property type="entry name" value="PROKAR_LIPOPROTEIN"/>
    <property type="match status" value="1"/>
</dbReference>
<feature type="repeat" description="ANK" evidence="1">
    <location>
        <begin position="92"/>
        <end position="115"/>
    </location>
</feature>
<feature type="non-terminal residue" evidence="2">
    <location>
        <position position="115"/>
    </location>
</feature>
<accession>A0ABD0J528</accession>
<sequence length="115" mass="12468">MNQDPKQSSLSTYSVSACESLSFCRAKTRTDVLPSVSPNYFGGANYFDEIHIANAENVFCGDALYFFNGDVKDCGCLEKEQKTADKSSDGKAGVAPLHLAAQKGNKTIVLKLLEH</sequence>
<name>A0ABD0J528_9CAEN</name>
<reference evidence="2 3" key="1">
    <citation type="journal article" date="2023" name="Sci. Data">
        <title>Genome assembly of the Korean intertidal mud-creeper Batillaria attramentaria.</title>
        <authorList>
            <person name="Patra A.K."/>
            <person name="Ho P.T."/>
            <person name="Jun S."/>
            <person name="Lee S.J."/>
            <person name="Kim Y."/>
            <person name="Won Y.J."/>
        </authorList>
    </citation>
    <scope>NUCLEOTIDE SEQUENCE [LARGE SCALE GENOMIC DNA]</scope>
    <source>
        <strain evidence="2">Wonlab-2016</strain>
    </source>
</reference>
<organism evidence="2 3">
    <name type="scientific">Batillaria attramentaria</name>
    <dbReference type="NCBI Taxonomy" id="370345"/>
    <lineage>
        <taxon>Eukaryota</taxon>
        <taxon>Metazoa</taxon>
        <taxon>Spiralia</taxon>
        <taxon>Lophotrochozoa</taxon>
        <taxon>Mollusca</taxon>
        <taxon>Gastropoda</taxon>
        <taxon>Caenogastropoda</taxon>
        <taxon>Sorbeoconcha</taxon>
        <taxon>Cerithioidea</taxon>
        <taxon>Batillariidae</taxon>
        <taxon>Batillaria</taxon>
    </lineage>
</organism>
<dbReference type="InterPro" id="IPR002110">
    <property type="entry name" value="Ankyrin_rpt"/>
</dbReference>
<proteinExistence type="predicted"/>
<keyword evidence="3" id="KW-1185">Reference proteome</keyword>
<gene>
    <name evidence="2" type="ORF">BaRGS_00038719</name>
</gene>
<dbReference type="EMBL" id="JACVVK020000638">
    <property type="protein sequence ID" value="KAK7461244.1"/>
    <property type="molecule type" value="Genomic_DNA"/>
</dbReference>
<evidence type="ECO:0000313" key="3">
    <source>
        <dbReference type="Proteomes" id="UP001519460"/>
    </source>
</evidence>
<evidence type="ECO:0000256" key="1">
    <source>
        <dbReference type="PROSITE-ProRule" id="PRU00023"/>
    </source>
</evidence>
<dbReference type="PROSITE" id="PS50297">
    <property type="entry name" value="ANK_REP_REGION"/>
    <property type="match status" value="1"/>
</dbReference>
<protein>
    <submittedName>
        <fullName evidence="2">Uncharacterized protein</fullName>
    </submittedName>
</protein>
<evidence type="ECO:0000313" key="2">
    <source>
        <dbReference type="EMBL" id="KAK7461244.1"/>
    </source>
</evidence>
<keyword evidence="1" id="KW-0040">ANK repeat</keyword>
<comment type="caution">
    <text evidence="2">The sequence shown here is derived from an EMBL/GenBank/DDBJ whole genome shotgun (WGS) entry which is preliminary data.</text>
</comment>
<dbReference type="Proteomes" id="UP001519460">
    <property type="component" value="Unassembled WGS sequence"/>
</dbReference>
<dbReference type="PROSITE" id="PS50088">
    <property type="entry name" value="ANK_REPEAT"/>
    <property type="match status" value="1"/>
</dbReference>
<dbReference type="AlphaFoldDB" id="A0ABD0J528"/>